<sequence length="636" mass="68673">MAALIDVLVETPKRRKRRALAAGLVVALAGSTALGATIFASEKAKSQCSQDEISLAELWNEDRKATLHEAFTTTGLPYAEKSWQRVSSMLDAYARDWAEVAVSNCEARQTAAQPLERRFAQGAACLSRQHDAFSTLLADFAAADRALVASADKAVAGLSPPEPCRVTSDMQNVSSSVGPINPRVRDLLDRGKLLTITHEGRDAVAFLDTALAEIRSTADVAGEAEALLLLGQARGRLLSDGPGAEDLLNQAYDRANTANHTALQWKIWNELAYVHVVLFDAPAEARRDLAHARSSRPLDSQEADTALRDVESDILIAENRAAEAVVLRRSSLESLQSYHTAGHPDVVEARLSLAAALGDAGKSDEARTQHMQLFDELKQEFGSEHPYTARVELNLGIDLLDLEQLDAARKHFEHARAALMRTYGEVHLLVAKAELALANLDFNEEALPVGHGVGGASTRSLHDSGPAGPQRARRGPLAALGSLPAGRPPRSPPGDRPGVARHLRRRPDAQGLRRSRPPYQHRRNTLPARPMLRGAGIFHASHEALPHRDAARTGAAGHSPAGDRTGAPAGRQTGPRAPVPRASAEVLEQSPHERGGVSENLGATMRDVADALTALRREPRRVRELRRRADELQSAE</sequence>
<proteinExistence type="predicted"/>
<evidence type="ECO:0000256" key="1">
    <source>
        <dbReference type="SAM" id="MobiDB-lite"/>
    </source>
</evidence>
<dbReference type="Proteomes" id="UP001150924">
    <property type="component" value="Unassembled WGS sequence"/>
</dbReference>
<feature type="compositionally biased region" description="Basic and acidic residues" evidence="1">
    <location>
        <begin position="627"/>
        <end position="636"/>
    </location>
</feature>
<protein>
    <submittedName>
        <fullName evidence="2">Tetratricopeptide repeat protein</fullName>
    </submittedName>
</protein>
<feature type="compositionally biased region" description="Pro residues" evidence="1">
    <location>
        <begin position="486"/>
        <end position="495"/>
    </location>
</feature>
<evidence type="ECO:0000313" key="3">
    <source>
        <dbReference type="Proteomes" id="UP001150924"/>
    </source>
</evidence>
<dbReference type="Pfam" id="PF13424">
    <property type="entry name" value="TPR_12"/>
    <property type="match status" value="1"/>
</dbReference>
<dbReference type="EMBL" id="JAPNKE010000002">
    <property type="protein sequence ID" value="MCY1004038.1"/>
    <property type="molecule type" value="Genomic_DNA"/>
</dbReference>
<gene>
    <name evidence="2" type="ORF">OV079_00325</name>
</gene>
<name>A0A9X3ERG2_9BACT</name>
<organism evidence="2 3">
    <name type="scientific">Nannocystis pusilla</name>
    <dbReference type="NCBI Taxonomy" id="889268"/>
    <lineage>
        <taxon>Bacteria</taxon>
        <taxon>Pseudomonadati</taxon>
        <taxon>Myxococcota</taxon>
        <taxon>Polyangia</taxon>
        <taxon>Nannocystales</taxon>
        <taxon>Nannocystaceae</taxon>
        <taxon>Nannocystis</taxon>
    </lineage>
</organism>
<feature type="region of interest" description="Disordered" evidence="1">
    <location>
        <begin position="549"/>
        <end position="636"/>
    </location>
</feature>
<dbReference type="AlphaFoldDB" id="A0A9X3ERG2"/>
<reference evidence="2" key="1">
    <citation type="submission" date="2022-11" db="EMBL/GenBank/DDBJ databases">
        <title>Minimal conservation of predation-associated metabolite biosynthetic gene clusters underscores biosynthetic potential of Myxococcota including descriptions for ten novel species: Archangium lansinium sp. nov., Myxococcus landrumus sp. nov., Nannocystis bai.</title>
        <authorList>
            <person name="Ahearne A."/>
            <person name="Stevens C."/>
            <person name="Phillips K."/>
        </authorList>
    </citation>
    <scope>NUCLEOTIDE SEQUENCE</scope>
    <source>
        <strain evidence="2">Na p29</strain>
    </source>
</reference>
<accession>A0A9X3ERG2</accession>
<feature type="compositionally biased region" description="Basic residues" evidence="1">
    <location>
        <begin position="513"/>
        <end position="524"/>
    </location>
</feature>
<comment type="caution">
    <text evidence="2">The sequence shown here is derived from an EMBL/GenBank/DDBJ whole genome shotgun (WGS) entry which is preliminary data.</text>
</comment>
<dbReference type="Gene3D" id="1.25.40.10">
    <property type="entry name" value="Tetratricopeptide repeat domain"/>
    <property type="match status" value="1"/>
</dbReference>
<dbReference type="SUPFAM" id="SSF48452">
    <property type="entry name" value="TPR-like"/>
    <property type="match status" value="1"/>
</dbReference>
<feature type="region of interest" description="Disordered" evidence="1">
    <location>
        <begin position="453"/>
        <end position="530"/>
    </location>
</feature>
<keyword evidence="3" id="KW-1185">Reference proteome</keyword>
<dbReference type="InterPro" id="IPR011990">
    <property type="entry name" value="TPR-like_helical_dom_sf"/>
</dbReference>
<evidence type="ECO:0000313" key="2">
    <source>
        <dbReference type="EMBL" id="MCY1004038.1"/>
    </source>
</evidence>